<proteinExistence type="predicted"/>
<keyword evidence="2" id="KW-1185">Reference proteome</keyword>
<dbReference type="AlphaFoldDB" id="A0A4Y9SMX1"/>
<evidence type="ECO:0000313" key="2">
    <source>
        <dbReference type="Proteomes" id="UP000297729"/>
    </source>
</evidence>
<dbReference type="EMBL" id="SPVG01000101">
    <property type="protein sequence ID" value="TFW24048.1"/>
    <property type="molecule type" value="Genomic_DNA"/>
</dbReference>
<name>A0A4Y9SMX1_9BURK</name>
<organism evidence="1 2">
    <name type="scientific">Duganella callida</name>
    <dbReference type="NCBI Taxonomy" id="2561932"/>
    <lineage>
        <taxon>Bacteria</taxon>
        <taxon>Pseudomonadati</taxon>
        <taxon>Pseudomonadota</taxon>
        <taxon>Betaproteobacteria</taxon>
        <taxon>Burkholderiales</taxon>
        <taxon>Oxalobacteraceae</taxon>
        <taxon>Telluria group</taxon>
        <taxon>Duganella</taxon>
    </lineage>
</organism>
<gene>
    <name evidence="1" type="ORF">E4L98_10635</name>
</gene>
<protein>
    <submittedName>
        <fullName evidence="1">Uncharacterized protein</fullName>
    </submittedName>
</protein>
<comment type="caution">
    <text evidence="1">The sequence shown here is derived from an EMBL/GenBank/DDBJ whole genome shotgun (WGS) entry which is preliminary data.</text>
</comment>
<dbReference type="OrthoDB" id="8565989at2"/>
<dbReference type="Proteomes" id="UP000297729">
    <property type="component" value="Unassembled WGS sequence"/>
</dbReference>
<evidence type="ECO:0000313" key="1">
    <source>
        <dbReference type="EMBL" id="TFW24048.1"/>
    </source>
</evidence>
<reference evidence="1 2" key="1">
    <citation type="submission" date="2019-03" db="EMBL/GenBank/DDBJ databases">
        <title>Draft Genome Sequence of Duganella callidus sp. nov., a Novel Duganella Species Isolated from Cultivated Soil.</title>
        <authorList>
            <person name="Raths R."/>
            <person name="Peta V."/>
            <person name="Bucking H."/>
        </authorList>
    </citation>
    <scope>NUCLEOTIDE SEQUENCE [LARGE SCALE GENOMIC DNA]</scope>
    <source>
        <strain evidence="1 2">DN04</strain>
    </source>
</reference>
<accession>A0A4Y9SMX1</accession>
<dbReference type="RefSeq" id="WP_135201537.1">
    <property type="nucleotide sequence ID" value="NZ_SPVG01000101.1"/>
</dbReference>
<sequence>MNAARDDFLPPHTLHQLRTFLRINRSTLSPQEVLVTAVEEWIARQRTSESTRGYQWKEVFLPEGTSVRMTYDGEAYYARVVGDELLFRDRAVSPREMTIAIAKDGRNAWRDLWLLLPGERQWINAARLRMQQNQRLAKLPVSQADALSSAAKAMSQALNAAVTLIEHVDYQTTTVLDRRMPRTRRKYDMLEDIS</sequence>